<accession>A0AA37TNX4</accession>
<evidence type="ECO:0000256" key="1">
    <source>
        <dbReference type="ARBA" id="ARBA00012528"/>
    </source>
</evidence>
<dbReference type="NCBIfam" id="TIGR00254">
    <property type="entry name" value="GGDEF"/>
    <property type="match status" value="1"/>
</dbReference>
<dbReference type="InterPro" id="IPR029787">
    <property type="entry name" value="Nucleotide_cyclase"/>
</dbReference>
<protein>
    <recommendedName>
        <fullName evidence="1">diguanylate cyclase</fullName>
        <ecNumber evidence="1">2.7.7.65</ecNumber>
    </recommendedName>
</protein>
<keyword evidence="6" id="KW-1185">Reference proteome</keyword>
<reference evidence="6" key="1">
    <citation type="journal article" date="2019" name="Int. J. Syst. Evol. Microbiol.">
        <title>The Global Catalogue of Microorganisms (GCM) 10K type strain sequencing project: providing services to taxonomists for standard genome sequencing and annotation.</title>
        <authorList>
            <consortium name="The Broad Institute Genomics Platform"/>
            <consortium name="The Broad Institute Genome Sequencing Center for Infectious Disease"/>
            <person name="Wu L."/>
            <person name="Ma J."/>
        </authorList>
    </citation>
    <scope>NUCLEOTIDE SEQUENCE [LARGE SCALE GENOMIC DNA]</scope>
    <source>
        <strain evidence="6">NBRC 103632</strain>
    </source>
</reference>
<dbReference type="CDD" id="cd01949">
    <property type="entry name" value="GGDEF"/>
    <property type="match status" value="1"/>
</dbReference>
<dbReference type="SUPFAM" id="SSF55073">
    <property type="entry name" value="Nucleotide cyclase"/>
    <property type="match status" value="1"/>
</dbReference>
<dbReference type="PROSITE" id="PS50887">
    <property type="entry name" value="GGDEF"/>
    <property type="match status" value="1"/>
</dbReference>
<dbReference type="InterPro" id="IPR043128">
    <property type="entry name" value="Rev_trsase/Diguanyl_cyclase"/>
</dbReference>
<evidence type="ECO:0000256" key="2">
    <source>
        <dbReference type="ARBA" id="ARBA00034247"/>
    </source>
</evidence>
<dbReference type="EMBL" id="BSPL01000023">
    <property type="protein sequence ID" value="GLS72767.1"/>
    <property type="molecule type" value="Genomic_DNA"/>
</dbReference>
<evidence type="ECO:0000313" key="6">
    <source>
        <dbReference type="Proteomes" id="UP001157440"/>
    </source>
</evidence>
<dbReference type="PANTHER" id="PTHR45138">
    <property type="entry name" value="REGULATORY COMPONENTS OF SENSORY TRANSDUCTION SYSTEM"/>
    <property type="match status" value="1"/>
</dbReference>
<dbReference type="InterPro" id="IPR000160">
    <property type="entry name" value="GGDEF_dom"/>
</dbReference>
<dbReference type="GO" id="GO:0052621">
    <property type="term" value="F:diguanylate cyclase activity"/>
    <property type="evidence" value="ECO:0007669"/>
    <property type="project" value="UniProtKB-EC"/>
</dbReference>
<name>A0AA37TNX4_9HYPH</name>
<dbReference type="Gene3D" id="3.30.70.270">
    <property type="match status" value="1"/>
</dbReference>
<dbReference type="PANTHER" id="PTHR45138:SF9">
    <property type="entry name" value="DIGUANYLATE CYCLASE DGCM-RELATED"/>
    <property type="match status" value="1"/>
</dbReference>
<dbReference type="SMART" id="SM00267">
    <property type="entry name" value="GGDEF"/>
    <property type="match status" value="1"/>
</dbReference>
<evidence type="ECO:0000256" key="3">
    <source>
        <dbReference type="SAM" id="MobiDB-lite"/>
    </source>
</evidence>
<dbReference type="InterPro" id="IPR050469">
    <property type="entry name" value="Diguanylate_Cyclase"/>
</dbReference>
<evidence type="ECO:0000313" key="5">
    <source>
        <dbReference type="EMBL" id="GLS72767.1"/>
    </source>
</evidence>
<evidence type="ECO:0000259" key="4">
    <source>
        <dbReference type="PROSITE" id="PS50887"/>
    </source>
</evidence>
<dbReference type="Pfam" id="PF00990">
    <property type="entry name" value="GGDEF"/>
    <property type="match status" value="1"/>
</dbReference>
<dbReference type="AlphaFoldDB" id="A0AA37TNX4"/>
<dbReference type="Proteomes" id="UP001157440">
    <property type="component" value="Unassembled WGS sequence"/>
</dbReference>
<comment type="catalytic activity">
    <reaction evidence="2">
        <text>2 GTP = 3',3'-c-di-GMP + 2 diphosphate</text>
        <dbReference type="Rhea" id="RHEA:24898"/>
        <dbReference type="ChEBI" id="CHEBI:33019"/>
        <dbReference type="ChEBI" id="CHEBI:37565"/>
        <dbReference type="ChEBI" id="CHEBI:58805"/>
        <dbReference type="EC" id="2.7.7.65"/>
    </reaction>
</comment>
<comment type="caution">
    <text evidence="5">The sequence shown here is derived from an EMBL/GenBank/DDBJ whole genome shotgun (WGS) entry which is preliminary data.</text>
</comment>
<feature type="region of interest" description="Disordered" evidence="3">
    <location>
        <begin position="1"/>
        <end position="31"/>
    </location>
</feature>
<sequence length="350" mass="36145">MPNPGGVRRSGERDRGLSPAPAAQDNLKESHGNLVARRLAPRPMGGKAMLSRGRLPDRRPIIPPREYPLAASWAVLTAAGLALATIDRMVPGIGMGPAYIPLIVLAGWRLGPAVACGVALAAALLNVLPALPEEAALPPAVAVARAFLRLGTYAFVVFATCTLRRAYDREREAARQDALTGALNRIAFEDHAQAVLSTRRGGRHVVVMADLDGFKALNDREGHAAGDEVLRRVVAAAGATLSHGERIARLGGDEFAFLLQAETDALAAVRAEALHQSLVHALAGRGVGASMGAIVLAAGSGESLAAALRASDALMYAAKAGGKGGLRLGSLPPTVRASPEPDAAAIPMVA</sequence>
<proteinExistence type="predicted"/>
<gene>
    <name evidence="5" type="ORF">GCM10007890_47820</name>
</gene>
<dbReference type="EC" id="2.7.7.65" evidence="1"/>
<feature type="domain" description="GGDEF" evidence="4">
    <location>
        <begin position="202"/>
        <end position="331"/>
    </location>
</feature>
<organism evidence="5 6">
    <name type="scientific">Methylobacterium tardum</name>
    <dbReference type="NCBI Taxonomy" id="374432"/>
    <lineage>
        <taxon>Bacteria</taxon>
        <taxon>Pseudomonadati</taxon>
        <taxon>Pseudomonadota</taxon>
        <taxon>Alphaproteobacteria</taxon>
        <taxon>Hyphomicrobiales</taxon>
        <taxon>Methylobacteriaceae</taxon>
        <taxon>Methylobacterium</taxon>
    </lineage>
</organism>